<protein>
    <submittedName>
        <fullName evidence="2">Uncharacterized protein</fullName>
    </submittedName>
</protein>
<proteinExistence type="predicted"/>
<dbReference type="EMBL" id="VSZQ01000042">
    <property type="protein sequence ID" value="TYR64653.1"/>
    <property type="molecule type" value="Genomic_DNA"/>
</dbReference>
<sequence length="104" mass="11060">MSEVGQLRPQLLGVTCSLRLESGKVDSFVQQVVARAPQEIDPDVDGRASTDVAVKVQAGLLFSPKALLTVLSAPLHLKGAKVGCPSASQSPYQTTQHAYHGRIH</sequence>
<name>A0A5D4JM52_9ACTN</name>
<comment type="caution">
    <text evidence="2">The sequence shown here is derived from an EMBL/GenBank/DDBJ whole genome shotgun (WGS) entry which is preliminary data.</text>
</comment>
<feature type="region of interest" description="Disordered" evidence="1">
    <location>
        <begin position="84"/>
        <end position="104"/>
    </location>
</feature>
<keyword evidence="3" id="KW-1185">Reference proteome</keyword>
<gene>
    <name evidence="2" type="ORF">FY004_10450</name>
</gene>
<dbReference type="RefSeq" id="WP_148902216.1">
    <property type="nucleotide sequence ID" value="NZ_VSZQ01000042.1"/>
</dbReference>
<evidence type="ECO:0000313" key="3">
    <source>
        <dbReference type="Proteomes" id="UP000323242"/>
    </source>
</evidence>
<feature type="compositionally biased region" description="Polar residues" evidence="1">
    <location>
        <begin position="86"/>
        <end position="97"/>
    </location>
</feature>
<dbReference type="Proteomes" id="UP000323242">
    <property type="component" value="Unassembled WGS sequence"/>
</dbReference>
<organism evidence="2 3">
    <name type="scientific">Streptomyces parvus</name>
    <dbReference type="NCBI Taxonomy" id="66428"/>
    <lineage>
        <taxon>Bacteria</taxon>
        <taxon>Bacillati</taxon>
        <taxon>Actinomycetota</taxon>
        <taxon>Actinomycetes</taxon>
        <taxon>Kitasatosporales</taxon>
        <taxon>Streptomycetaceae</taxon>
        <taxon>Streptomyces</taxon>
    </lineage>
</organism>
<evidence type="ECO:0000313" key="2">
    <source>
        <dbReference type="EMBL" id="TYR64653.1"/>
    </source>
</evidence>
<dbReference type="AlphaFoldDB" id="A0A5D4JM52"/>
<accession>A0A5D4JM52</accession>
<reference evidence="2 3" key="1">
    <citation type="submission" date="2019-08" db="EMBL/GenBank/DDBJ databases">
        <title>Draft genome for granaticin producer strain Streptomyces parvus C05.</title>
        <authorList>
            <person name="Gonzalez-Pimentel J.L."/>
        </authorList>
    </citation>
    <scope>NUCLEOTIDE SEQUENCE [LARGE SCALE GENOMIC DNA]</scope>
    <source>
        <strain evidence="2 3">C05</strain>
    </source>
</reference>
<evidence type="ECO:0000256" key="1">
    <source>
        <dbReference type="SAM" id="MobiDB-lite"/>
    </source>
</evidence>